<evidence type="ECO:0000256" key="17">
    <source>
        <dbReference type="ARBA" id="ARBA00049628"/>
    </source>
</evidence>
<dbReference type="GeneID" id="92930103"/>
<feature type="binding site" evidence="18">
    <location>
        <position position="405"/>
    </location>
    <ligand>
        <name>acetyl-CoA</name>
        <dbReference type="ChEBI" id="CHEBI:57288"/>
    </ligand>
</feature>
<dbReference type="PANTHER" id="PTHR43584">
    <property type="entry name" value="NUCLEOTIDYL TRANSFERASE"/>
    <property type="match status" value="1"/>
</dbReference>
<evidence type="ECO:0000256" key="4">
    <source>
        <dbReference type="ARBA" id="ARBA00022490"/>
    </source>
</evidence>
<keyword evidence="10 18" id="KW-0133">Cell shape</keyword>
<keyword evidence="6 18" id="KW-0548">Nucleotidyltransferase</keyword>
<feature type="binding site" evidence="18">
    <location>
        <position position="351"/>
    </location>
    <ligand>
        <name>UDP-N-acetyl-alpha-D-glucosamine</name>
        <dbReference type="ChEBI" id="CHEBI:57705"/>
    </ligand>
</feature>
<feature type="binding site" evidence="18">
    <location>
        <position position="423"/>
    </location>
    <ligand>
        <name>acetyl-CoA</name>
        <dbReference type="ChEBI" id="CHEBI:57288"/>
    </ligand>
</feature>
<accession>A0A059ZVE0</accession>
<comment type="similarity">
    <text evidence="2 18">In the C-terminal section; belongs to the transferase hexapeptide repeat family.</text>
</comment>
<dbReference type="UniPathway" id="UPA00973"/>
<dbReference type="AlphaFoldDB" id="A0A059ZVE0"/>
<comment type="similarity">
    <text evidence="3 18">In the N-terminal section; belongs to the N-acetylglucosamine-1-phosphate uridyltransferase family.</text>
</comment>
<dbReference type="InterPro" id="IPR038009">
    <property type="entry name" value="GlmU_C_LbH"/>
</dbReference>
<evidence type="ECO:0000256" key="5">
    <source>
        <dbReference type="ARBA" id="ARBA00022679"/>
    </source>
</evidence>
<keyword evidence="8 18" id="KW-0677">Repeat</keyword>
<comment type="pathway">
    <text evidence="18">Nucleotide-sugar biosynthesis; UDP-N-acetyl-alpha-D-glucosamine biosynthesis; N-acetyl-alpha-D-glucosamine 1-phosphate from alpha-D-glucosamine 6-phosphate (route II): step 2/2.</text>
</comment>
<dbReference type="UniPathway" id="UPA00113">
    <property type="reaction ID" value="UER00532"/>
</dbReference>
<evidence type="ECO:0000256" key="8">
    <source>
        <dbReference type="ARBA" id="ARBA00022737"/>
    </source>
</evidence>
<dbReference type="Gene3D" id="3.90.550.10">
    <property type="entry name" value="Spore Coat Polysaccharide Biosynthesis Protein SpsA, Chain A"/>
    <property type="match status" value="1"/>
</dbReference>
<dbReference type="InterPro" id="IPR025877">
    <property type="entry name" value="MobA-like_NTP_Trfase"/>
</dbReference>
<comment type="cofactor">
    <cofactor evidence="18">
        <name>Mg(2+)</name>
        <dbReference type="ChEBI" id="CHEBI:18420"/>
    </cofactor>
    <text evidence="18">Binds 1 Mg(2+) ion per subunit.</text>
</comment>
<dbReference type="Pfam" id="PF12804">
    <property type="entry name" value="NTP_transf_3"/>
    <property type="match status" value="1"/>
</dbReference>
<dbReference type="SUPFAM" id="SSF51161">
    <property type="entry name" value="Trimeric LpxA-like enzymes"/>
    <property type="match status" value="1"/>
</dbReference>
<evidence type="ECO:0000256" key="16">
    <source>
        <dbReference type="ARBA" id="ARBA00048493"/>
    </source>
</evidence>
<comment type="function">
    <text evidence="17 18">Catalyzes the last two sequential reactions in the de novo biosynthetic pathway for UDP-N-acetylglucosamine (UDP-GlcNAc). The C-terminal domain catalyzes the transfer of acetyl group from acetyl coenzyme A to glucosamine-1-phosphate (GlcN-1-P) to produce N-acetylglucosamine-1-phosphate (GlcNAc-1-P), which is converted into UDP-GlcNAc by the transfer of uridine 5-monophosphate (from uridine 5-triphosphate), a reaction catalyzed by the N-terminal domain.</text>
</comment>
<dbReference type="GO" id="GO:0003977">
    <property type="term" value="F:UDP-N-acetylglucosamine diphosphorylase activity"/>
    <property type="evidence" value="ECO:0007669"/>
    <property type="project" value="UniProtKB-UniRule"/>
</dbReference>
<evidence type="ECO:0000256" key="15">
    <source>
        <dbReference type="ARBA" id="ARBA00048247"/>
    </source>
</evidence>
<feature type="binding site" evidence="18">
    <location>
        <position position="366"/>
    </location>
    <ligand>
        <name>UDP-N-acetyl-alpha-D-glucosamine</name>
        <dbReference type="ChEBI" id="CHEBI:57705"/>
    </ligand>
</feature>
<keyword evidence="5 18" id="KW-0808">Transferase</keyword>
<protein>
    <recommendedName>
        <fullName evidence="18">Bifunctional protein GlmU</fullName>
    </recommendedName>
    <domain>
        <recommendedName>
            <fullName evidence="18">UDP-N-acetylglucosamine pyrophosphorylase</fullName>
            <ecNumber evidence="18">2.7.7.23</ecNumber>
        </recommendedName>
        <alternativeName>
            <fullName evidence="18">N-acetylglucosamine-1-phosphate uridyltransferase</fullName>
        </alternativeName>
    </domain>
    <domain>
        <recommendedName>
            <fullName evidence="18">Glucosamine-1-phosphate N-acetyltransferase</fullName>
            <ecNumber evidence="18">2.3.1.157</ecNumber>
        </recommendedName>
    </domain>
</protein>
<dbReference type="InterPro" id="IPR050065">
    <property type="entry name" value="GlmU-like"/>
</dbReference>
<dbReference type="InterPro" id="IPR005882">
    <property type="entry name" value="Bifunctional_GlmU"/>
</dbReference>
<comment type="pathway">
    <text evidence="18">Nucleotide-sugar biosynthesis; UDP-N-acetyl-alpha-D-glucosamine biosynthesis; UDP-N-acetyl-alpha-D-glucosamine from N-acetyl-alpha-D-glucosamine 1-phosphate: step 1/1.</text>
</comment>
<dbReference type="GO" id="GO:0016020">
    <property type="term" value="C:membrane"/>
    <property type="evidence" value="ECO:0007669"/>
    <property type="project" value="GOC"/>
</dbReference>
<feature type="region of interest" description="Pyrophosphorylase" evidence="18">
    <location>
        <begin position="1"/>
        <end position="229"/>
    </location>
</feature>
<comment type="subunit">
    <text evidence="18">Homotrimer.</text>
</comment>
<evidence type="ECO:0000256" key="14">
    <source>
        <dbReference type="ARBA" id="ARBA00023316"/>
    </source>
</evidence>
<feature type="binding site" evidence="18">
    <location>
        <position position="74"/>
    </location>
    <ligand>
        <name>UDP-N-acetyl-alpha-D-glucosamine</name>
        <dbReference type="ChEBI" id="CHEBI:57705"/>
    </ligand>
</feature>
<dbReference type="GO" id="GO:0000902">
    <property type="term" value="P:cell morphogenesis"/>
    <property type="evidence" value="ECO:0007669"/>
    <property type="project" value="UniProtKB-UniRule"/>
</dbReference>
<evidence type="ECO:0000256" key="18">
    <source>
        <dbReference type="HAMAP-Rule" id="MF_01631"/>
    </source>
</evidence>
<dbReference type="GO" id="GO:0009245">
    <property type="term" value="P:lipid A biosynthetic process"/>
    <property type="evidence" value="ECO:0007669"/>
    <property type="project" value="UniProtKB-UniRule"/>
</dbReference>
<comment type="pathway">
    <text evidence="18">Bacterial outer membrane biogenesis; LPS lipid A biosynthesis.</text>
</comment>
<keyword evidence="12 18" id="KW-0511">Multifunctional enzyme</keyword>
<dbReference type="GO" id="GO:0008360">
    <property type="term" value="P:regulation of cell shape"/>
    <property type="evidence" value="ECO:0007669"/>
    <property type="project" value="UniProtKB-KW"/>
</dbReference>
<evidence type="ECO:0000256" key="12">
    <source>
        <dbReference type="ARBA" id="ARBA00023268"/>
    </source>
</evidence>
<dbReference type="Gene3D" id="2.160.10.10">
    <property type="entry name" value="Hexapeptide repeat proteins"/>
    <property type="match status" value="1"/>
</dbReference>
<feature type="binding site" evidence="18">
    <location>
        <position position="103"/>
    </location>
    <ligand>
        <name>Mg(2+)</name>
        <dbReference type="ChEBI" id="CHEBI:18420"/>
    </ligand>
</feature>
<dbReference type="KEGG" id="acz:Acaty_c0034"/>
<dbReference type="GO" id="GO:0005737">
    <property type="term" value="C:cytoplasm"/>
    <property type="evidence" value="ECO:0007669"/>
    <property type="project" value="UniProtKB-SubCell"/>
</dbReference>
<evidence type="ECO:0000256" key="6">
    <source>
        <dbReference type="ARBA" id="ARBA00022695"/>
    </source>
</evidence>
<dbReference type="GO" id="GO:0006048">
    <property type="term" value="P:UDP-N-acetylglucosamine biosynthetic process"/>
    <property type="evidence" value="ECO:0007669"/>
    <property type="project" value="UniProtKB-UniPathway"/>
</dbReference>
<feature type="region of interest" description="N-acetyltransferase" evidence="18">
    <location>
        <begin position="251"/>
        <end position="458"/>
    </location>
</feature>
<dbReference type="SUPFAM" id="SSF53448">
    <property type="entry name" value="Nucleotide-diphospho-sugar transferases"/>
    <property type="match status" value="1"/>
</dbReference>
<feature type="binding site" evidence="18">
    <location>
        <position position="440"/>
    </location>
    <ligand>
        <name>acetyl-CoA</name>
        <dbReference type="ChEBI" id="CHEBI:57288"/>
    </ligand>
</feature>
<feature type="domain" description="MobA-like NTP transferase" evidence="19">
    <location>
        <begin position="5"/>
        <end position="120"/>
    </location>
</feature>
<feature type="binding site" evidence="18">
    <location>
        <position position="22"/>
    </location>
    <ligand>
        <name>UDP-N-acetyl-alpha-D-glucosamine</name>
        <dbReference type="ChEBI" id="CHEBI:57705"/>
    </ligand>
</feature>
<evidence type="ECO:0000256" key="2">
    <source>
        <dbReference type="ARBA" id="ARBA00007707"/>
    </source>
</evidence>
<feature type="binding site" evidence="18">
    <location>
        <begin position="79"/>
        <end position="80"/>
    </location>
    <ligand>
        <name>UDP-N-acetyl-alpha-D-glucosamine</name>
        <dbReference type="ChEBI" id="CHEBI:57705"/>
    </ligand>
</feature>
<comment type="catalytic activity">
    <reaction evidence="15 18">
        <text>alpha-D-glucosamine 1-phosphate + acetyl-CoA = N-acetyl-alpha-D-glucosamine 1-phosphate + CoA + H(+)</text>
        <dbReference type="Rhea" id="RHEA:13725"/>
        <dbReference type="ChEBI" id="CHEBI:15378"/>
        <dbReference type="ChEBI" id="CHEBI:57287"/>
        <dbReference type="ChEBI" id="CHEBI:57288"/>
        <dbReference type="ChEBI" id="CHEBI:57776"/>
        <dbReference type="ChEBI" id="CHEBI:58516"/>
        <dbReference type="EC" id="2.3.1.157"/>
    </reaction>
</comment>
<feature type="binding site" evidence="18">
    <location>
        <position position="380"/>
    </location>
    <ligand>
        <name>acetyl-CoA</name>
        <dbReference type="ChEBI" id="CHEBI:57288"/>
    </ligand>
</feature>
<dbReference type="GO" id="GO:0019134">
    <property type="term" value="F:glucosamine-1-phosphate N-acetyltransferase activity"/>
    <property type="evidence" value="ECO:0007669"/>
    <property type="project" value="UniProtKB-UniRule"/>
</dbReference>
<evidence type="ECO:0000313" key="21">
    <source>
        <dbReference type="Proteomes" id="UP000005522"/>
    </source>
</evidence>
<evidence type="ECO:0000256" key="13">
    <source>
        <dbReference type="ARBA" id="ARBA00023315"/>
    </source>
</evidence>
<dbReference type="HOGENOM" id="CLU_029499_15_2_6"/>
<keyword evidence="9 18" id="KW-0460">Magnesium</keyword>
<dbReference type="Proteomes" id="UP000005522">
    <property type="component" value="Chromosome"/>
</dbReference>
<feature type="binding site" evidence="18">
    <location>
        <begin position="8"/>
        <end position="11"/>
    </location>
    <ligand>
        <name>UDP-N-acetyl-alpha-D-glucosamine</name>
        <dbReference type="ChEBI" id="CHEBI:57705"/>
    </ligand>
</feature>
<feature type="binding site" evidence="18">
    <location>
        <position position="169"/>
    </location>
    <ligand>
        <name>UDP-N-acetyl-alpha-D-glucosamine</name>
        <dbReference type="ChEBI" id="CHEBI:57705"/>
    </ligand>
</feature>
<dbReference type="HAMAP" id="MF_01631">
    <property type="entry name" value="GlmU"/>
    <property type="match status" value="1"/>
</dbReference>
<dbReference type="EC" id="2.7.7.23" evidence="18"/>
<feature type="region of interest" description="Linker" evidence="18">
    <location>
        <begin position="230"/>
        <end position="250"/>
    </location>
</feature>
<feature type="binding site" evidence="18">
    <location>
        <position position="227"/>
    </location>
    <ligand>
        <name>Mg(2+)</name>
        <dbReference type="ChEBI" id="CHEBI:18420"/>
    </ligand>
</feature>
<dbReference type="EC" id="2.3.1.157" evidence="18"/>
<keyword evidence="14 18" id="KW-0961">Cell wall biogenesis/degradation</keyword>
<dbReference type="InterPro" id="IPR029044">
    <property type="entry name" value="Nucleotide-diphossugar_trans"/>
</dbReference>
<feature type="binding site" evidence="18">
    <location>
        <begin position="101"/>
        <end position="103"/>
    </location>
    <ligand>
        <name>UDP-N-acetyl-alpha-D-glucosamine</name>
        <dbReference type="ChEBI" id="CHEBI:57705"/>
    </ligand>
</feature>
<evidence type="ECO:0000256" key="1">
    <source>
        <dbReference type="ARBA" id="ARBA00004496"/>
    </source>
</evidence>
<dbReference type="RefSeq" id="WP_004869727.1">
    <property type="nucleotide sequence ID" value="NZ_CP005986.1"/>
</dbReference>
<dbReference type="EMBL" id="CP005986">
    <property type="protein sequence ID" value="AIA53926.1"/>
    <property type="molecule type" value="Genomic_DNA"/>
</dbReference>
<dbReference type="GO" id="GO:0009252">
    <property type="term" value="P:peptidoglycan biosynthetic process"/>
    <property type="evidence" value="ECO:0007669"/>
    <property type="project" value="UniProtKB-UniRule"/>
</dbReference>
<sequence>MITDVVILAAGKGTRMRSALPKVLQDLAGRPLLEHVLESAQALSELRELHVVLGHGAEAVRARFEGWNLHWWLQEGQRGTGDAVAAAAAGFADAQRVLVLYGDVPLLQTETLQAFLDTTPGDQLGILTGVLADPRGYGRMLRDSADAIVGIREDRDCRDERERAIVEVNLGVMILPVAPLMSWLARLQPHNAQGEIYLTDVVALAVADGVEVRAFGLVDPSEAAGVNDPIQLEAVERLYQKRQLQRLMLAGLRVRDASRVDIRGAFRCGTDCILDVNVICEGRVQLGNRVRVGAGVLLKDVSVDDDVEILPYSVIDGANLGPGARIGPFARIRPHSVVGAGAHIGNFVEVKAVELGAGSKANHLSYLGDARIGAGVNVGAGVITCNYDGANKHRTEIGDAVFIGSDSQLIAPLRVGSGATIGAGSTITRDVPEGGLSLSRSPQRYVAHWQRPVKKAKD</sequence>
<dbReference type="eggNOG" id="COG1207">
    <property type="taxonomic scope" value="Bacteria"/>
</dbReference>
<dbReference type="PROSITE" id="PS00101">
    <property type="entry name" value="HEXAPEP_TRANSFERASES"/>
    <property type="match status" value="1"/>
</dbReference>
<feature type="binding site" evidence="18">
    <location>
        <begin position="386"/>
        <end position="387"/>
    </location>
    <ligand>
        <name>acetyl-CoA</name>
        <dbReference type="ChEBI" id="CHEBI:57288"/>
    </ligand>
</feature>
<dbReference type="Pfam" id="PF00132">
    <property type="entry name" value="Hexapep"/>
    <property type="match status" value="2"/>
</dbReference>
<evidence type="ECO:0000256" key="10">
    <source>
        <dbReference type="ARBA" id="ARBA00022960"/>
    </source>
</evidence>
<organism evidence="20 21">
    <name type="scientific">Acidithiobacillus caldus (strain ATCC 51756 / DSM 8584 / KU)</name>
    <dbReference type="NCBI Taxonomy" id="637389"/>
    <lineage>
        <taxon>Bacteria</taxon>
        <taxon>Pseudomonadati</taxon>
        <taxon>Pseudomonadota</taxon>
        <taxon>Acidithiobacillia</taxon>
        <taxon>Acidithiobacillales</taxon>
        <taxon>Acidithiobacillaceae</taxon>
        <taxon>Acidithiobacillus</taxon>
    </lineage>
</organism>
<dbReference type="PANTHER" id="PTHR43584:SF3">
    <property type="entry name" value="BIFUNCTIONAL PROTEIN GLMU"/>
    <property type="match status" value="1"/>
</dbReference>
<evidence type="ECO:0000256" key="9">
    <source>
        <dbReference type="ARBA" id="ARBA00022842"/>
    </source>
</evidence>
<feature type="binding site" evidence="18">
    <location>
        <position position="227"/>
    </location>
    <ligand>
        <name>UDP-N-acetyl-alpha-D-glucosamine</name>
        <dbReference type="ChEBI" id="CHEBI:57705"/>
    </ligand>
</feature>
<dbReference type="CDD" id="cd03353">
    <property type="entry name" value="LbH_GlmU_C"/>
    <property type="match status" value="1"/>
</dbReference>
<evidence type="ECO:0000256" key="11">
    <source>
        <dbReference type="ARBA" id="ARBA00022984"/>
    </source>
</evidence>
<keyword evidence="11 18" id="KW-0573">Peptidoglycan synthesis</keyword>
<feature type="binding site" evidence="18">
    <location>
        <position position="377"/>
    </location>
    <ligand>
        <name>UDP-N-acetyl-alpha-D-glucosamine</name>
        <dbReference type="ChEBI" id="CHEBI:57705"/>
    </ligand>
</feature>
<dbReference type="InterPro" id="IPR011004">
    <property type="entry name" value="Trimer_LpxA-like_sf"/>
</dbReference>
<reference evidence="20 21" key="1">
    <citation type="journal article" date="2009" name="J. Bacteriol.">
        <title>Draft genome sequence of the extremely acidophilic bacterium Acidithiobacillus caldus ATCC 51756 reveals metabolic versatility in the genus Acidithiobacillus.</title>
        <authorList>
            <person name="Valdes J."/>
            <person name="Quatrini R."/>
            <person name="Hallberg K."/>
            <person name="Dopson M."/>
            <person name="Valenzuela P.D."/>
            <person name="Holmes D.S."/>
        </authorList>
    </citation>
    <scope>NUCLEOTIDE SEQUENCE [LARGE SCALE GENOMIC DNA]</scope>
    <source>
        <strain evidence="21">ATCC 51756 / DSM 8584 / KU</strain>
    </source>
</reference>
<dbReference type="NCBIfam" id="TIGR01173">
    <property type="entry name" value="glmU"/>
    <property type="match status" value="1"/>
</dbReference>
<comment type="catalytic activity">
    <reaction evidence="16 18">
        <text>N-acetyl-alpha-D-glucosamine 1-phosphate + UTP + H(+) = UDP-N-acetyl-alpha-D-glucosamine + diphosphate</text>
        <dbReference type="Rhea" id="RHEA:13509"/>
        <dbReference type="ChEBI" id="CHEBI:15378"/>
        <dbReference type="ChEBI" id="CHEBI:33019"/>
        <dbReference type="ChEBI" id="CHEBI:46398"/>
        <dbReference type="ChEBI" id="CHEBI:57705"/>
        <dbReference type="ChEBI" id="CHEBI:57776"/>
        <dbReference type="EC" id="2.7.7.23"/>
    </reaction>
</comment>
<dbReference type="GO" id="GO:0071555">
    <property type="term" value="P:cell wall organization"/>
    <property type="evidence" value="ECO:0007669"/>
    <property type="project" value="UniProtKB-KW"/>
</dbReference>
<proteinExistence type="inferred from homology"/>
<feature type="active site" description="Proton acceptor" evidence="18">
    <location>
        <position position="363"/>
    </location>
</feature>
<name>A0A059ZVE0_ACICK</name>
<gene>
    <name evidence="18" type="primary">glmU</name>
    <name evidence="20" type="ORF">Acaty_c0034</name>
</gene>
<comment type="subcellular location">
    <subcellularLocation>
        <location evidence="1 18">Cytoplasm</location>
    </subcellularLocation>
</comment>
<evidence type="ECO:0000256" key="3">
    <source>
        <dbReference type="ARBA" id="ARBA00007947"/>
    </source>
</evidence>
<evidence type="ECO:0000256" key="7">
    <source>
        <dbReference type="ARBA" id="ARBA00022723"/>
    </source>
</evidence>
<dbReference type="GO" id="GO:0000287">
    <property type="term" value="F:magnesium ion binding"/>
    <property type="evidence" value="ECO:0007669"/>
    <property type="project" value="UniProtKB-UniRule"/>
</dbReference>
<keyword evidence="4 18" id="KW-0963">Cytoplasm</keyword>
<keyword evidence="7 18" id="KW-0479">Metal-binding</keyword>
<dbReference type="CDD" id="cd02540">
    <property type="entry name" value="GT2_GlmU_N_bac"/>
    <property type="match status" value="1"/>
</dbReference>
<evidence type="ECO:0000313" key="20">
    <source>
        <dbReference type="EMBL" id="AIA53926.1"/>
    </source>
</evidence>
<feature type="binding site" evidence="18">
    <location>
        <position position="138"/>
    </location>
    <ligand>
        <name>UDP-N-acetyl-alpha-D-glucosamine</name>
        <dbReference type="ChEBI" id="CHEBI:57705"/>
    </ligand>
</feature>
<evidence type="ECO:0000259" key="19">
    <source>
        <dbReference type="Pfam" id="PF12804"/>
    </source>
</evidence>
<keyword evidence="13 18" id="KW-0012">Acyltransferase</keyword>
<feature type="binding site" evidence="18">
    <location>
        <position position="153"/>
    </location>
    <ligand>
        <name>UDP-N-acetyl-alpha-D-glucosamine</name>
        <dbReference type="ChEBI" id="CHEBI:57705"/>
    </ligand>
</feature>
<feature type="binding site" evidence="18">
    <location>
        <position position="333"/>
    </location>
    <ligand>
        <name>UDP-N-acetyl-alpha-D-glucosamine</name>
        <dbReference type="ChEBI" id="CHEBI:57705"/>
    </ligand>
</feature>
<dbReference type="InterPro" id="IPR018357">
    <property type="entry name" value="Hexapep_transf_CS"/>
</dbReference>
<dbReference type="InterPro" id="IPR001451">
    <property type="entry name" value="Hexapep"/>
</dbReference>